<dbReference type="eggNOG" id="ENOG502ZX0Q">
    <property type="taxonomic scope" value="Bacteria"/>
</dbReference>
<dbReference type="RefSeq" id="WP_013480109.1">
    <property type="nucleotide sequence ID" value="NC_014817.1"/>
</dbReference>
<organism evidence="1 2">
    <name type="scientific">Asticcacaulis excentricus (strain ATCC 15261 / DSM 4724 / KCTC 12464 / NCIMB 9791 / VKM B-1370 / CB 48)</name>
    <dbReference type="NCBI Taxonomy" id="573065"/>
    <lineage>
        <taxon>Bacteria</taxon>
        <taxon>Pseudomonadati</taxon>
        <taxon>Pseudomonadota</taxon>
        <taxon>Alphaproteobacteria</taxon>
        <taxon>Caulobacterales</taxon>
        <taxon>Caulobacteraceae</taxon>
        <taxon>Asticcacaulis</taxon>
    </lineage>
</organism>
<dbReference type="Proteomes" id="UP000001492">
    <property type="component" value="Chromosome 2"/>
</dbReference>
<gene>
    <name evidence="1" type="ordered locus">Astex_2640</name>
</gene>
<reference evidence="2" key="1">
    <citation type="submission" date="2010-12" db="EMBL/GenBank/DDBJ databases">
        <title>Complete sequence of chromosome 2 of Asticcacaulis excentricus CB 48.</title>
        <authorList>
            <consortium name="US DOE Joint Genome Institute"/>
            <person name="Lucas S."/>
            <person name="Copeland A."/>
            <person name="Lapidus A."/>
            <person name="Cheng J.-F."/>
            <person name="Bruce D."/>
            <person name="Goodwin L."/>
            <person name="Pitluck S."/>
            <person name="Teshima H."/>
            <person name="Davenport K."/>
            <person name="Detter J.C."/>
            <person name="Han C."/>
            <person name="Tapia R."/>
            <person name="Land M."/>
            <person name="Hauser L."/>
            <person name="Jeffries C."/>
            <person name="Kyrpides N."/>
            <person name="Ivanova N."/>
            <person name="Ovchinnikova G."/>
            <person name="Brun Y.V."/>
            <person name="Woyke T."/>
        </authorList>
    </citation>
    <scope>NUCLEOTIDE SEQUENCE [LARGE SCALE GENOMIC DNA]</scope>
    <source>
        <strain evidence="2">ATCC 15261 / DSM 4724 / KCTC 12464 / NCIMB 9791 / VKM B-1370 / CB 48</strain>
    </source>
</reference>
<proteinExistence type="predicted"/>
<dbReference type="EMBL" id="CP002396">
    <property type="protein sequence ID" value="ADU14285.1"/>
    <property type="molecule type" value="Genomic_DNA"/>
</dbReference>
<dbReference type="KEGG" id="aex:Astex_2640"/>
<sequence length="180" mass="20368">MKIHLWVAGVSFVLLAPIAHAKEKLEWRYDRANEGVLVLYDVDSGSYPYEELSLTCEDNGDLSVEARGIRLWSDVNGPVIDPDDLQSLAIETDMFRIEAPLQKVTSEYLGWAQARFPKSGMLVEGLRGAFLVVRAVNRNPVTSRPLERGDYSRLYSPPDYTKSGPFRQYCAKRIPPTARY</sequence>
<dbReference type="AlphaFoldDB" id="E8RS14"/>
<evidence type="ECO:0000313" key="2">
    <source>
        <dbReference type="Proteomes" id="UP000001492"/>
    </source>
</evidence>
<name>E8RS14_ASTEC</name>
<protein>
    <submittedName>
        <fullName evidence="1">Uncharacterized protein</fullName>
    </submittedName>
</protein>
<accession>E8RS14</accession>
<evidence type="ECO:0000313" key="1">
    <source>
        <dbReference type="EMBL" id="ADU14285.1"/>
    </source>
</evidence>
<keyword evidence="2" id="KW-1185">Reference proteome</keyword>
<dbReference type="HOGENOM" id="CLU_1493277_0_0_5"/>